<dbReference type="Proteomes" id="UP000243499">
    <property type="component" value="Chromosome 9"/>
</dbReference>
<evidence type="ECO:0000313" key="1">
    <source>
        <dbReference type="EMBL" id="PVH32307.1"/>
    </source>
</evidence>
<organism evidence="1">
    <name type="scientific">Panicum hallii</name>
    <dbReference type="NCBI Taxonomy" id="206008"/>
    <lineage>
        <taxon>Eukaryota</taxon>
        <taxon>Viridiplantae</taxon>
        <taxon>Streptophyta</taxon>
        <taxon>Embryophyta</taxon>
        <taxon>Tracheophyta</taxon>
        <taxon>Spermatophyta</taxon>
        <taxon>Magnoliopsida</taxon>
        <taxon>Liliopsida</taxon>
        <taxon>Poales</taxon>
        <taxon>Poaceae</taxon>
        <taxon>PACMAD clade</taxon>
        <taxon>Panicoideae</taxon>
        <taxon>Panicodae</taxon>
        <taxon>Paniceae</taxon>
        <taxon>Panicinae</taxon>
        <taxon>Panicum</taxon>
        <taxon>Panicum sect. Panicum</taxon>
    </lineage>
</organism>
<reference evidence="1" key="1">
    <citation type="submission" date="2018-04" db="EMBL/GenBank/DDBJ databases">
        <title>WGS assembly of Panicum hallii.</title>
        <authorList>
            <person name="Lovell J."/>
            <person name="Jenkins J."/>
            <person name="Lowry D."/>
            <person name="Mamidi S."/>
            <person name="Sreedasyam A."/>
            <person name="Weng X."/>
            <person name="Barry K."/>
            <person name="Bonette J."/>
            <person name="Campitelli B."/>
            <person name="Daum C."/>
            <person name="Gordon S."/>
            <person name="Gould B."/>
            <person name="Lipzen A."/>
            <person name="Macqueen A."/>
            <person name="Palacio-Mejia J."/>
            <person name="Plott C."/>
            <person name="Shakirov E."/>
            <person name="Shu S."/>
            <person name="Yoshinaga Y."/>
            <person name="Zane M."/>
            <person name="Rokhsar D."/>
            <person name="Grimwood J."/>
            <person name="Schmutz J."/>
            <person name="Juenger T."/>
        </authorList>
    </citation>
    <scope>NUCLEOTIDE SEQUENCE [LARGE SCALE GENOMIC DNA]</scope>
    <source>
        <strain evidence="1">FIL2</strain>
    </source>
</reference>
<gene>
    <name evidence="1" type="ORF">PAHAL_9G365700</name>
</gene>
<proteinExistence type="predicted"/>
<sequence>MNFSNNLHCRKKDGIMQWGYLLGVVIWEWKESWILFFKGKKAGFLPNRKPIDTLHSECSCFMCTGW</sequence>
<accession>A0A2T8I3R0</accession>
<dbReference type="Gramene" id="PVH32307">
    <property type="protein sequence ID" value="PVH32307"/>
    <property type="gene ID" value="PAHAL_9G365700"/>
</dbReference>
<dbReference type="EMBL" id="CM008054">
    <property type="protein sequence ID" value="PVH32307.1"/>
    <property type="molecule type" value="Genomic_DNA"/>
</dbReference>
<protein>
    <submittedName>
        <fullName evidence="1">Uncharacterized protein</fullName>
    </submittedName>
</protein>
<name>A0A2T8I3R0_9POAL</name>
<dbReference type="AlphaFoldDB" id="A0A2T8I3R0"/>